<feature type="transmembrane region" description="Helical" evidence="10">
    <location>
        <begin position="193"/>
        <end position="212"/>
    </location>
</feature>
<dbReference type="NCBIfam" id="TIGR00933">
    <property type="entry name" value="2a38"/>
    <property type="match status" value="1"/>
</dbReference>
<evidence type="ECO:0000256" key="1">
    <source>
        <dbReference type="ARBA" id="ARBA00004651"/>
    </source>
</evidence>
<keyword evidence="6" id="KW-0630">Potassium</keyword>
<gene>
    <name evidence="11" type="ORF">JZO71_04485</name>
</gene>
<evidence type="ECO:0000313" key="11">
    <source>
        <dbReference type="EMBL" id="MBO0481582.1"/>
    </source>
</evidence>
<evidence type="ECO:0000313" key="12">
    <source>
        <dbReference type="Proteomes" id="UP000664832"/>
    </source>
</evidence>
<comment type="subcellular location">
    <subcellularLocation>
        <location evidence="1">Cell membrane</location>
        <topology evidence="1">Multi-pass membrane protein</topology>
    </subcellularLocation>
</comment>
<dbReference type="PANTHER" id="PTHR32024:SF1">
    <property type="entry name" value="KTR SYSTEM POTASSIUM UPTAKE PROTEIN B"/>
    <property type="match status" value="1"/>
</dbReference>
<reference evidence="11 12" key="1">
    <citation type="submission" date="2021-03" db="EMBL/GenBank/DDBJ databases">
        <title>Enterococcal diversity collection.</title>
        <authorList>
            <person name="Gilmore M.S."/>
            <person name="Schwartzman J."/>
            <person name="Van Tyne D."/>
            <person name="Martin M."/>
            <person name="Earl A.M."/>
            <person name="Manson A.L."/>
            <person name="Straub T."/>
            <person name="Salamzade R."/>
            <person name="Saavedra J."/>
            <person name="Lebreton F."/>
            <person name="Prichula J."/>
            <person name="Schaufler K."/>
            <person name="Gaca A."/>
            <person name="Sgardioli B."/>
            <person name="Wagenaar J."/>
            <person name="Strong T."/>
        </authorList>
    </citation>
    <scope>NUCLEOTIDE SEQUENCE [LARGE SCALE GENOMIC DNA]</scope>
    <source>
        <strain evidence="11 12">MSG2901</strain>
    </source>
</reference>
<evidence type="ECO:0000256" key="2">
    <source>
        <dbReference type="ARBA" id="ARBA00022448"/>
    </source>
</evidence>
<feature type="transmembrane region" description="Helical" evidence="10">
    <location>
        <begin position="291"/>
        <end position="313"/>
    </location>
</feature>
<dbReference type="EMBL" id="JAFLWI010000006">
    <property type="protein sequence ID" value="MBO0481582.1"/>
    <property type="molecule type" value="Genomic_DNA"/>
</dbReference>
<comment type="caution">
    <text evidence="11">The sequence shown here is derived from an EMBL/GenBank/DDBJ whole genome shotgun (WGS) entry which is preliminary data.</text>
</comment>
<feature type="transmembrane region" description="Helical" evidence="10">
    <location>
        <begin position="382"/>
        <end position="400"/>
    </location>
</feature>
<feature type="transmembrane region" description="Helical" evidence="10">
    <location>
        <begin position="12"/>
        <end position="35"/>
    </location>
</feature>
<dbReference type="InterPro" id="IPR003445">
    <property type="entry name" value="Cat_transpt"/>
</dbReference>
<feature type="transmembrane region" description="Helical" evidence="10">
    <location>
        <begin position="163"/>
        <end position="181"/>
    </location>
</feature>
<evidence type="ECO:0000256" key="6">
    <source>
        <dbReference type="ARBA" id="ARBA00022958"/>
    </source>
</evidence>
<accession>A0ABS3HYP6</accession>
<evidence type="ECO:0000256" key="5">
    <source>
        <dbReference type="ARBA" id="ARBA00022692"/>
    </source>
</evidence>
<feature type="transmembrane region" description="Helical" evidence="10">
    <location>
        <begin position="47"/>
        <end position="66"/>
    </location>
</feature>
<dbReference type="Proteomes" id="UP000664832">
    <property type="component" value="Unassembled WGS sequence"/>
</dbReference>
<organism evidence="11 12">
    <name type="scientific">Candidatus Enterococcus courvalinii</name>
    <dbReference type="NCBI Taxonomy" id="2815329"/>
    <lineage>
        <taxon>Bacteria</taxon>
        <taxon>Bacillati</taxon>
        <taxon>Bacillota</taxon>
        <taxon>Bacilli</taxon>
        <taxon>Lactobacillales</taxon>
        <taxon>Enterococcaceae</taxon>
        <taxon>Enterococcus</taxon>
    </lineage>
</organism>
<keyword evidence="4" id="KW-0633">Potassium transport</keyword>
<evidence type="ECO:0000256" key="9">
    <source>
        <dbReference type="ARBA" id="ARBA00023136"/>
    </source>
</evidence>
<proteinExistence type="predicted"/>
<evidence type="ECO:0000256" key="8">
    <source>
        <dbReference type="ARBA" id="ARBA00023065"/>
    </source>
</evidence>
<name>A0ABS3HYP6_9ENTE</name>
<dbReference type="RefSeq" id="WP_206898400.1">
    <property type="nucleotide sequence ID" value="NZ_JAFLWI010000006.1"/>
</dbReference>
<keyword evidence="3" id="KW-1003">Cell membrane</keyword>
<feature type="transmembrane region" description="Helical" evidence="10">
    <location>
        <begin position="224"/>
        <end position="248"/>
    </location>
</feature>
<evidence type="ECO:0000256" key="4">
    <source>
        <dbReference type="ARBA" id="ARBA00022538"/>
    </source>
</evidence>
<feature type="transmembrane region" description="Helical" evidence="10">
    <location>
        <begin position="406"/>
        <end position="430"/>
    </location>
</feature>
<feature type="transmembrane region" description="Helical" evidence="10">
    <location>
        <begin position="347"/>
        <end position="370"/>
    </location>
</feature>
<keyword evidence="12" id="KW-1185">Reference proteome</keyword>
<keyword evidence="7 10" id="KW-1133">Transmembrane helix</keyword>
<keyword evidence="8" id="KW-0406">Ion transport</keyword>
<protein>
    <submittedName>
        <fullName evidence="11">Trk family potassium uptake protein</fullName>
    </submittedName>
</protein>
<feature type="transmembrane region" description="Helical" evidence="10">
    <location>
        <begin position="78"/>
        <end position="101"/>
    </location>
</feature>
<keyword evidence="5 10" id="KW-0812">Transmembrane</keyword>
<evidence type="ECO:0000256" key="10">
    <source>
        <dbReference type="SAM" id="Phobius"/>
    </source>
</evidence>
<keyword evidence="9 10" id="KW-0472">Membrane</keyword>
<dbReference type="PANTHER" id="PTHR32024">
    <property type="entry name" value="TRK SYSTEM POTASSIUM UPTAKE PROTEIN TRKG-RELATED"/>
    <property type="match status" value="1"/>
</dbReference>
<evidence type="ECO:0000256" key="3">
    <source>
        <dbReference type="ARBA" id="ARBA00022475"/>
    </source>
</evidence>
<dbReference type="InterPro" id="IPR004772">
    <property type="entry name" value="TrkH"/>
</dbReference>
<feature type="transmembrane region" description="Helical" evidence="10">
    <location>
        <begin position="129"/>
        <end position="151"/>
    </location>
</feature>
<keyword evidence="2" id="KW-0813">Transport</keyword>
<dbReference type="Pfam" id="PF02386">
    <property type="entry name" value="TrkH"/>
    <property type="match status" value="1"/>
</dbReference>
<sequence length="451" mass="49665">MKTRLTQRFQKLSAVQLLAFGFFALIFIGGSLLSLPFFSRSGEATNYLDALFTATSAICVTGLATLNTVEHWNGLGQLVLLILIEIGGLGFMMVPILYFTLVRKKISLSTRIVLKEALNLEKMAGVTDLMLYIFKFALVIQLVGALALSVVFIPEFGWIKGSWYGIFHAVSSFCNAGFDLLGESLIAYQTNNYLLLVISVLIIAGGLGFIVWRDLLNFHQTKKISLHSKIALSMTGILLLGSFFVFLFTEKNGTHFSQGNFSNRIVHTFFLSVTPRTAGYSSIDYSKMSHAGLILTMFLMYIGGTSGSTAGGLKTTTLGVLLAQMRSMFKGRTRAEIFGRTIRQPTILRALTLFFLTLTLCVVTVMILSITEYVPEKMGLEYIAFEVFSAFGTVGLSMGLTPDLSVVGKVLIMALMYTGRVGVLTIAFSLMKKVHQQEIKIKYPEESVMIG</sequence>
<evidence type="ECO:0000256" key="7">
    <source>
        <dbReference type="ARBA" id="ARBA00022989"/>
    </source>
</evidence>